<protein>
    <submittedName>
        <fullName evidence="2">Uncharacterized protein</fullName>
    </submittedName>
</protein>
<dbReference type="PATRIC" id="fig|1003195.29.peg.319"/>
<dbReference type="STRING" id="1003195.SCATT_03250"/>
<dbReference type="AlphaFoldDB" id="G8WMX7"/>
<proteinExistence type="predicted"/>
<evidence type="ECO:0000313" key="3">
    <source>
        <dbReference type="Proteomes" id="UP000007842"/>
    </source>
</evidence>
<organism evidence="2 3">
    <name type="scientific">Streptantibioticus cattleyicolor (strain ATCC 35852 / DSM 46488 / JCM 4925 / NBRC 14057 / NRRL 8057)</name>
    <name type="common">Streptomyces cattleya</name>
    <dbReference type="NCBI Taxonomy" id="1003195"/>
    <lineage>
        <taxon>Bacteria</taxon>
        <taxon>Bacillati</taxon>
        <taxon>Actinomycetota</taxon>
        <taxon>Actinomycetes</taxon>
        <taxon>Kitasatosporales</taxon>
        <taxon>Streptomycetaceae</taxon>
        <taxon>Streptantibioticus</taxon>
    </lineage>
</organism>
<dbReference type="Proteomes" id="UP000007842">
    <property type="component" value="Chromosome"/>
</dbReference>
<keyword evidence="3" id="KW-1185">Reference proteome</keyword>
<dbReference type="EMBL" id="CP003219">
    <property type="protein sequence ID" value="AEW92696.1"/>
    <property type="molecule type" value="Genomic_DNA"/>
</dbReference>
<sequence>MRPAATRNEAAFVRPRFMVGPVPDRLKTPGSAGTRHGQNMT</sequence>
<dbReference type="KEGG" id="scy:SCATT_03250"/>
<dbReference type="HOGENOM" id="CLU_3277118_0_0_11"/>
<evidence type="ECO:0000313" key="2">
    <source>
        <dbReference type="EMBL" id="AEW92696.1"/>
    </source>
</evidence>
<accession>G8WMX7</accession>
<gene>
    <name evidence="2" type="ordered locus">SCATT_03250</name>
</gene>
<evidence type="ECO:0000256" key="1">
    <source>
        <dbReference type="SAM" id="MobiDB-lite"/>
    </source>
</evidence>
<name>G8WMX7_STREN</name>
<feature type="region of interest" description="Disordered" evidence="1">
    <location>
        <begin position="20"/>
        <end position="41"/>
    </location>
</feature>
<reference evidence="3" key="1">
    <citation type="submission" date="2011-12" db="EMBL/GenBank/DDBJ databases">
        <title>Complete genome sequence of Streptomyces cattleya strain DSM 46488.</title>
        <authorList>
            <person name="Ou H.-Y."/>
            <person name="Li P."/>
            <person name="Zhao C."/>
            <person name="O'Hagan D."/>
            <person name="Deng Z."/>
        </authorList>
    </citation>
    <scope>NUCLEOTIDE SEQUENCE [LARGE SCALE GENOMIC DNA]</scope>
    <source>
        <strain evidence="3">ATCC 35852 / DSM 46488 / JCM 4925 / NBRC 14057 / NRRL 8057</strain>
    </source>
</reference>